<dbReference type="EC" id="4.1.1.36" evidence="3"/>
<dbReference type="Pfam" id="PF04127">
    <property type="entry name" value="DFP"/>
    <property type="match status" value="1"/>
</dbReference>
<comment type="catalytic activity">
    <reaction evidence="3 4">
        <text>N-[(R)-4-phosphopantothenoyl]-L-cysteine + H(+) = (R)-4'-phosphopantetheine + CO2</text>
        <dbReference type="Rhea" id="RHEA:16793"/>
        <dbReference type="ChEBI" id="CHEBI:15378"/>
        <dbReference type="ChEBI" id="CHEBI:16526"/>
        <dbReference type="ChEBI" id="CHEBI:59458"/>
        <dbReference type="ChEBI" id="CHEBI:61723"/>
        <dbReference type="EC" id="4.1.1.36"/>
    </reaction>
</comment>
<dbReference type="RefSeq" id="WP_129831401.1">
    <property type="nucleotide sequence ID" value="NZ_CP035704.1"/>
</dbReference>
<dbReference type="GO" id="GO:0071513">
    <property type="term" value="C:phosphopantothenoylcysteine decarboxylase complex"/>
    <property type="evidence" value="ECO:0007669"/>
    <property type="project" value="TreeGrafter"/>
</dbReference>
<keyword evidence="3 4" id="KW-0288">FMN</keyword>
<dbReference type="InterPro" id="IPR003382">
    <property type="entry name" value="Flavoprotein"/>
</dbReference>
<dbReference type="Proteomes" id="UP000291562">
    <property type="component" value="Chromosome"/>
</dbReference>
<comment type="similarity">
    <text evidence="3 4">In the N-terminal section; belongs to the HFCD (homo-oligomeric flavin containing Cys decarboxylase) superfamily.</text>
</comment>
<sequence length="403" mass="42563">MSTPDLSKVRVLLGVSGGIAAYKAAELVRRLGDAGAEVRVVLTAGATHFVTPLTFQALCGQPVRSGLWDEAAESAMGHIELARWAEHILIAPATANILARLAHGLADDLLTTLCLASAAPLAVAPSMNRQMWAHAATQANIVTLRQRGVHFLGPDSGDQACGDIGTGRLLEPDDIVAGLIALRGPRPLAGKRVLVSAGPTYEDIDPVRFVGNRSSGRMGFAVARAAAEQGAEVTLIAGPVALDTPSGVMRVDVRSAEQMRSAVLQHATVNEIFISAAAVGDYRPQSVAPHKLKKTGQGLALALTENPDILAEVAALPEHPFLVGFAAETESVEEYARAKLLRKNLDMIAANCVGNGCGFEAEDNQLNVIWREGSECLPRASKLVLAHQLLARVLERYQASGRP</sequence>
<keyword evidence="3" id="KW-0479">Metal-binding</keyword>
<keyword evidence="2 3" id="KW-0456">Lyase</keyword>
<feature type="binding site" evidence="3">
    <location>
        <begin position="307"/>
        <end position="310"/>
    </location>
    <ligand>
        <name>CTP</name>
        <dbReference type="ChEBI" id="CHEBI:37563"/>
    </ligand>
</feature>
<dbReference type="OrthoDB" id="9802554at2"/>
<comment type="similarity">
    <text evidence="3 4">In the C-terminal section; belongs to the PPC synthetase family.</text>
</comment>
<proteinExistence type="inferred from homology"/>
<evidence type="ECO:0000256" key="3">
    <source>
        <dbReference type="HAMAP-Rule" id="MF_02225"/>
    </source>
</evidence>
<accession>A0A411HF80</accession>
<keyword evidence="3" id="KW-0460">Magnesium</keyword>
<evidence type="ECO:0000313" key="7">
    <source>
        <dbReference type="EMBL" id="QBB69145.1"/>
    </source>
</evidence>
<dbReference type="SUPFAM" id="SSF102645">
    <property type="entry name" value="CoaB-like"/>
    <property type="match status" value="1"/>
</dbReference>
<keyword evidence="3" id="KW-0511">Multifunctional enzyme</keyword>
<feature type="region of interest" description="Phosphopantothenate--cysteine ligase" evidence="3">
    <location>
        <begin position="193"/>
        <end position="403"/>
    </location>
</feature>
<dbReference type="AlphaFoldDB" id="A0A411HF80"/>
<dbReference type="GO" id="GO:0004633">
    <property type="term" value="F:phosphopantothenoylcysteine decarboxylase activity"/>
    <property type="evidence" value="ECO:0007669"/>
    <property type="project" value="UniProtKB-UniRule"/>
</dbReference>
<evidence type="ECO:0000256" key="4">
    <source>
        <dbReference type="RuleBase" id="RU364078"/>
    </source>
</evidence>
<reference evidence="7 8" key="1">
    <citation type="submission" date="2019-01" db="EMBL/GenBank/DDBJ databases">
        <title>Pseudolysobacter antarctica gen. nov., sp. nov., isolated from Fildes Peninsula, Antarctica.</title>
        <authorList>
            <person name="Wei Z."/>
            <person name="Peng F."/>
        </authorList>
    </citation>
    <scope>NUCLEOTIDE SEQUENCE [LARGE SCALE GENOMIC DNA]</scope>
    <source>
        <strain evidence="7 8">AQ6-296</strain>
    </source>
</reference>
<keyword evidence="8" id="KW-1185">Reference proteome</keyword>
<comment type="cofactor">
    <cofactor evidence="3">
        <name>FMN</name>
        <dbReference type="ChEBI" id="CHEBI:58210"/>
    </cofactor>
    <text evidence="3">Binds 1 FMN per subunit.</text>
</comment>
<evidence type="ECO:0000259" key="6">
    <source>
        <dbReference type="Pfam" id="PF04127"/>
    </source>
</evidence>
<feature type="binding site" evidence="3">
    <location>
        <position position="291"/>
    </location>
    <ligand>
        <name>CTP</name>
        <dbReference type="ChEBI" id="CHEBI:37563"/>
    </ligand>
</feature>
<comment type="function">
    <text evidence="4">Catalyzes two steps in the biosynthesis of coenzyme A. In the first step cysteine is conjugated to 4'-phosphopantothenate to form 4-phosphopantothenoylcysteine, in the latter compound is decarboxylated to form 4'-phosphopantotheine.</text>
</comment>
<feature type="region of interest" description="Phosphopantothenoylcysteine decarboxylase" evidence="3">
    <location>
        <begin position="1"/>
        <end position="192"/>
    </location>
</feature>
<dbReference type="PANTHER" id="PTHR14359:SF6">
    <property type="entry name" value="PHOSPHOPANTOTHENOYLCYSTEINE DECARBOXYLASE"/>
    <property type="match status" value="1"/>
</dbReference>
<dbReference type="NCBIfam" id="TIGR00521">
    <property type="entry name" value="coaBC_dfp"/>
    <property type="match status" value="1"/>
</dbReference>
<dbReference type="SUPFAM" id="SSF52507">
    <property type="entry name" value="Homo-oligomeric flavin-containing Cys decarboxylases, HFCD"/>
    <property type="match status" value="1"/>
</dbReference>
<organism evidence="7 8">
    <name type="scientific">Pseudolysobacter antarcticus</name>
    <dbReference type="NCBI Taxonomy" id="2511995"/>
    <lineage>
        <taxon>Bacteria</taxon>
        <taxon>Pseudomonadati</taxon>
        <taxon>Pseudomonadota</taxon>
        <taxon>Gammaproteobacteria</taxon>
        <taxon>Lysobacterales</taxon>
        <taxon>Rhodanobacteraceae</taxon>
        <taxon>Pseudolysobacter</taxon>
    </lineage>
</organism>
<feature type="domain" description="Flavoprotein" evidence="5">
    <location>
        <begin position="10"/>
        <end position="178"/>
    </location>
</feature>
<comment type="catalytic activity">
    <reaction evidence="3 4">
        <text>(R)-4'-phosphopantothenate + L-cysteine + CTP = N-[(R)-4-phosphopantothenoyl]-L-cysteine + CMP + diphosphate + H(+)</text>
        <dbReference type="Rhea" id="RHEA:19397"/>
        <dbReference type="ChEBI" id="CHEBI:10986"/>
        <dbReference type="ChEBI" id="CHEBI:15378"/>
        <dbReference type="ChEBI" id="CHEBI:33019"/>
        <dbReference type="ChEBI" id="CHEBI:35235"/>
        <dbReference type="ChEBI" id="CHEBI:37563"/>
        <dbReference type="ChEBI" id="CHEBI:59458"/>
        <dbReference type="ChEBI" id="CHEBI:60377"/>
        <dbReference type="EC" id="6.3.2.5"/>
    </reaction>
</comment>
<dbReference type="Gene3D" id="3.40.50.1950">
    <property type="entry name" value="Flavin prenyltransferase-like"/>
    <property type="match status" value="1"/>
</dbReference>
<evidence type="ECO:0000256" key="2">
    <source>
        <dbReference type="ARBA" id="ARBA00023239"/>
    </source>
</evidence>
<protein>
    <recommendedName>
        <fullName evidence="3">Coenzyme A biosynthesis bifunctional protein CoaBC</fullName>
    </recommendedName>
    <alternativeName>
        <fullName evidence="3">DNA/pantothenate metabolism flavoprotein</fullName>
    </alternativeName>
    <alternativeName>
        <fullName evidence="3">Phosphopantothenoylcysteine synthetase/decarboxylase</fullName>
        <shortName evidence="3">PPCS-PPCDC</shortName>
    </alternativeName>
    <domain>
        <recommendedName>
            <fullName evidence="3">Phosphopantothenoylcysteine decarboxylase</fullName>
            <shortName evidence="3">PPC decarboxylase</shortName>
            <shortName evidence="3">PPC-DC</shortName>
            <ecNumber evidence="3">4.1.1.36</ecNumber>
        </recommendedName>
        <alternativeName>
            <fullName evidence="3">CoaC</fullName>
        </alternativeName>
    </domain>
    <domain>
        <recommendedName>
            <fullName evidence="3">Phosphopantothenate--cysteine ligase</fullName>
            <ecNumber evidence="3">6.3.2.5</ecNumber>
        </recommendedName>
        <alternativeName>
            <fullName evidence="3">CoaB</fullName>
        </alternativeName>
        <alternativeName>
            <fullName evidence="3">Phosphopantothenoylcysteine synthetase</fullName>
            <shortName evidence="3">PPC synthetase</shortName>
            <shortName evidence="3">PPC-S</shortName>
        </alternativeName>
    </domain>
</protein>
<dbReference type="InterPro" id="IPR005252">
    <property type="entry name" value="CoaBC"/>
</dbReference>
<name>A0A411HF80_9GAMM</name>
<dbReference type="HAMAP" id="MF_02225">
    <property type="entry name" value="CoaBC"/>
    <property type="match status" value="1"/>
</dbReference>
<dbReference type="GO" id="GO:0015937">
    <property type="term" value="P:coenzyme A biosynthetic process"/>
    <property type="evidence" value="ECO:0007669"/>
    <property type="project" value="UniProtKB-UniRule"/>
</dbReference>
<dbReference type="GO" id="GO:0010181">
    <property type="term" value="F:FMN binding"/>
    <property type="evidence" value="ECO:0007669"/>
    <property type="project" value="UniProtKB-UniRule"/>
</dbReference>
<dbReference type="InterPro" id="IPR035929">
    <property type="entry name" value="CoaB-like_sf"/>
</dbReference>
<dbReference type="EMBL" id="CP035704">
    <property type="protein sequence ID" value="QBB69145.1"/>
    <property type="molecule type" value="Genomic_DNA"/>
</dbReference>
<comment type="pathway">
    <text evidence="3 4">Cofactor biosynthesis; coenzyme A biosynthesis; CoA from (R)-pantothenate: step 2/5.</text>
</comment>
<gene>
    <name evidence="3 7" type="primary">coaBC</name>
    <name evidence="7" type="ORF">ELE36_01410</name>
</gene>
<feature type="binding site" evidence="3">
    <location>
        <position position="339"/>
    </location>
    <ligand>
        <name>CTP</name>
        <dbReference type="ChEBI" id="CHEBI:37563"/>
    </ligand>
</feature>
<keyword evidence="3 4" id="KW-0436">Ligase</keyword>
<dbReference type="Gene3D" id="3.40.50.10300">
    <property type="entry name" value="CoaB-like"/>
    <property type="match status" value="1"/>
</dbReference>
<evidence type="ECO:0000259" key="5">
    <source>
        <dbReference type="Pfam" id="PF02441"/>
    </source>
</evidence>
<feature type="binding site" evidence="3">
    <location>
        <position position="281"/>
    </location>
    <ligand>
        <name>CTP</name>
        <dbReference type="ChEBI" id="CHEBI:37563"/>
    </ligand>
</feature>
<feature type="binding site" evidence="3">
    <location>
        <position position="343"/>
    </location>
    <ligand>
        <name>CTP</name>
        <dbReference type="ChEBI" id="CHEBI:37563"/>
    </ligand>
</feature>
<dbReference type="Pfam" id="PF02441">
    <property type="entry name" value="Flavoprotein"/>
    <property type="match status" value="1"/>
</dbReference>
<feature type="domain" description="DNA/pantothenate metabolism flavoprotein C-terminal" evidence="6">
    <location>
        <begin position="188"/>
        <end position="395"/>
    </location>
</feature>
<dbReference type="EC" id="6.3.2.5" evidence="3"/>
<dbReference type="InterPro" id="IPR007085">
    <property type="entry name" value="DNA/pantothenate-metab_flavo_C"/>
</dbReference>
<dbReference type="InterPro" id="IPR036551">
    <property type="entry name" value="Flavin_trans-like"/>
</dbReference>
<evidence type="ECO:0000313" key="8">
    <source>
        <dbReference type="Proteomes" id="UP000291562"/>
    </source>
</evidence>
<comment type="cofactor">
    <cofactor evidence="3">
        <name>Mg(2+)</name>
        <dbReference type="ChEBI" id="CHEBI:18420"/>
    </cofactor>
</comment>
<dbReference type="PANTHER" id="PTHR14359">
    <property type="entry name" value="HOMO-OLIGOMERIC FLAVIN CONTAINING CYS DECARBOXYLASE FAMILY"/>
    <property type="match status" value="1"/>
</dbReference>
<evidence type="ECO:0000256" key="1">
    <source>
        <dbReference type="ARBA" id="ARBA00022793"/>
    </source>
</evidence>
<dbReference type="UniPathway" id="UPA00241">
    <property type="reaction ID" value="UER00353"/>
</dbReference>
<dbReference type="GO" id="GO:0015941">
    <property type="term" value="P:pantothenate catabolic process"/>
    <property type="evidence" value="ECO:0007669"/>
    <property type="project" value="InterPro"/>
</dbReference>
<comment type="function">
    <text evidence="3">Catalyzes two sequential steps in the biosynthesis of coenzyme A. In the first step cysteine is conjugated to 4'-phosphopantothenate to form 4-phosphopantothenoylcysteine. In the second step the latter compound is decarboxylated to form 4'-phosphopantotheine.</text>
</comment>
<feature type="binding site" evidence="3">
    <location>
        <position position="325"/>
    </location>
    <ligand>
        <name>CTP</name>
        <dbReference type="ChEBI" id="CHEBI:37563"/>
    </ligand>
</feature>
<dbReference type="KEGG" id="xbc:ELE36_01410"/>
<dbReference type="GO" id="GO:0046872">
    <property type="term" value="F:metal ion binding"/>
    <property type="evidence" value="ECO:0007669"/>
    <property type="project" value="UniProtKB-KW"/>
</dbReference>
<keyword evidence="1 3" id="KW-0210">Decarboxylase</keyword>
<keyword evidence="3 4" id="KW-0285">Flavoprotein</keyword>
<dbReference type="GO" id="GO:0004632">
    <property type="term" value="F:phosphopantothenate--cysteine ligase activity"/>
    <property type="evidence" value="ECO:0007669"/>
    <property type="project" value="UniProtKB-UniRule"/>
</dbReference>
<feature type="active site" description="Proton donor" evidence="3">
    <location>
        <position position="161"/>
    </location>
</feature>
<comment type="caution">
    <text evidence="3">Lacks conserved residue(s) required for the propagation of feature annotation.</text>
</comment>
<comment type="pathway">
    <text evidence="3 4">Cofactor biosynthesis; coenzyme A biosynthesis; CoA from (R)-pantothenate: step 3/5.</text>
</comment>